<dbReference type="Proteomes" id="UP000821845">
    <property type="component" value="Chromosome 9"/>
</dbReference>
<name>A0ACB7RIC5_HYAAI</name>
<evidence type="ECO:0000313" key="2">
    <source>
        <dbReference type="Proteomes" id="UP000821845"/>
    </source>
</evidence>
<keyword evidence="2" id="KW-1185">Reference proteome</keyword>
<protein>
    <submittedName>
        <fullName evidence="1">Uncharacterized protein</fullName>
    </submittedName>
</protein>
<comment type="caution">
    <text evidence="1">The sequence shown here is derived from an EMBL/GenBank/DDBJ whole genome shotgun (WGS) entry which is preliminary data.</text>
</comment>
<reference evidence="1" key="1">
    <citation type="submission" date="2020-05" db="EMBL/GenBank/DDBJ databases">
        <title>Large-scale comparative analyses of tick genomes elucidate their genetic diversity and vector capacities.</title>
        <authorList>
            <person name="Jia N."/>
            <person name="Wang J."/>
            <person name="Shi W."/>
            <person name="Du L."/>
            <person name="Sun Y."/>
            <person name="Zhan W."/>
            <person name="Jiang J."/>
            <person name="Wang Q."/>
            <person name="Zhang B."/>
            <person name="Ji P."/>
            <person name="Sakyi L.B."/>
            <person name="Cui X."/>
            <person name="Yuan T."/>
            <person name="Jiang B."/>
            <person name="Yang W."/>
            <person name="Lam T.T.-Y."/>
            <person name="Chang Q."/>
            <person name="Ding S."/>
            <person name="Wang X."/>
            <person name="Zhu J."/>
            <person name="Ruan X."/>
            <person name="Zhao L."/>
            <person name="Wei J."/>
            <person name="Que T."/>
            <person name="Du C."/>
            <person name="Cheng J."/>
            <person name="Dai P."/>
            <person name="Han X."/>
            <person name="Huang E."/>
            <person name="Gao Y."/>
            <person name="Liu J."/>
            <person name="Shao H."/>
            <person name="Ye R."/>
            <person name="Li L."/>
            <person name="Wei W."/>
            <person name="Wang X."/>
            <person name="Wang C."/>
            <person name="Yang T."/>
            <person name="Huo Q."/>
            <person name="Li W."/>
            <person name="Guo W."/>
            <person name="Chen H."/>
            <person name="Zhou L."/>
            <person name="Ni X."/>
            <person name="Tian J."/>
            <person name="Zhou Y."/>
            <person name="Sheng Y."/>
            <person name="Liu T."/>
            <person name="Pan Y."/>
            <person name="Xia L."/>
            <person name="Li J."/>
            <person name="Zhao F."/>
            <person name="Cao W."/>
        </authorList>
    </citation>
    <scope>NUCLEOTIDE SEQUENCE</scope>
    <source>
        <strain evidence="1">Hyas-2018</strain>
    </source>
</reference>
<organism evidence="1 2">
    <name type="scientific">Hyalomma asiaticum</name>
    <name type="common">Tick</name>
    <dbReference type="NCBI Taxonomy" id="266040"/>
    <lineage>
        <taxon>Eukaryota</taxon>
        <taxon>Metazoa</taxon>
        <taxon>Ecdysozoa</taxon>
        <taxon>Arthropoda</taxon>
        <taxon>Chelicerata</taxon>
        <taxon>Arachnida</taxon>
        <taxon>Acari</taxon>
        <taxon>Parasitiformes</taxon>
        <taxon>Ixodida</taxon>
        <taxon>Ixodoidea</taxon>
        <taxon>Ixodidae</taxon>
        <taxon>Hyalomminae</taxon>
        <taxon>Hyalomma</taxon>
    </lineage>
</organism>
<proteinExistence type="predicted"/>
<accession>A0ACB7RIC5</accession>
<evidence type="ECO:0000313" key="1">
    <source>
        <dbReference type="EMBL" id="KAH6922291.1"/>
    </source>
</evidence>
<dbReference type="EMBL" id="CM023489">
    <property type="protein sequence ID" value="KAH6922291.1"/>
    <property type="molecule type" value="Genomic_DNA"/>
</dbReference>
<sequence>MDTVHADIMHHCVECTAADNQTCQIAQELSTINKLLFSSMVQLQELPDTSGQLHLADISSTVSKLENLDSLQLPRYPELIDWLLRTHRCISSASVTVSFDDDTCLRTLDAIGHSLGVEKLKLNCDIAETLNCAYAVIPSLTKIKKLDCTGMWRFADRISEDFISALSELLISSSYLETLRFCDFRLDSRLADTFIASLRHSSTLKELDLRSSSLECDSDPVDLIEYLSTTTLLKVLAVDMTNEFVQMAVLLGLSKNRSIEKLTIGKFIVNNAGTVLMAYVISSNRVVRNLTISSTGWTNIPSICDRWILPLIENDTLEEVSFPSEILCSFQWELFFRALPKKQNLKKFRIGTTLDQRQLPGPLYESLKSRDFEEKVFIGCYCISQDFNFLHCKSFSEVWFDYLSPDNITTAALRIMPNCHHLTSMDIAIHRSDVTLPFALAEFLESTKALRKLHLFVYWSSLLRSADYRTWWPRVLEALAQNNSLKLLDVTVDGISDEDTGGLADSYL</sequence>
<gene>
    <name evidence="1" type="ORF">HPB50_012186</name>
</gene>